<organism evidence="3 4">
    <name type="scientific">Phyllobacterium ifriqiyense</name>
    <dbReference type="NCBI Taxonomy" id="314238"/>
    <lineage>
        <taxon>Bacteria</taxon>
        <taxon>Pseudomonadati</taxon>
        <taxon>Pseudomonadota</taxon>
        <taxon>Alphaproteobacteria</taxon>
        <taxon>Hyphomicrobiales</taxon>
        <taxon>Phyllobacteriaceae</taxon>
        <taxon>Phyllobacterium</taxon>
    </lineage>
</organism>
<dbReference type="PROSITE" id="PS51257">
    <property type="entry name" value="PROKAR_LIPOPROTEIN"/>
    <property type="match status" value="1"/>
</dbReference>
<sequence length="70" mass="7372">MRVAPTLIILSAIVIAGCTTGSTGGVPANSPVKDVSFVPPPKSLTERAKPEKKLTLEESVARRKLETGKQ</sequence>
<reference evidence="3 4" key="1">
    <citation type="submission" date="2023-07" db="EMBL/GenBank/DDBJ databases">
        <title>Comparative genomics of wheat-associated soil bacteria to identify genetic determinants of phenazine resistance.</title>
        <authorList>
            <person name="Mouncey N."/>
        </authorList>
    </citation>
    <scope>NUCLEOTIDE SEQUENCE [LARGE SCALE GENOMIC DNA]</scope>
    <source>
        <strain evidence="3 4">W4I11</strain>
    </source>
</reference>
<dbReference type="Proteomes" id="UP001237780">
    <property type="component" value="Unassembled WGS sequence"/>
</dbReference>
<evidence type="ECO:0000256" key="1">
    <source>
        <dbReference type="SAM" id="MobiDB-lite"/>
    </source>
</evidence>
<evidence type="ECO:0000256" key="2">
    <source>
        <dbReference type="SAM" id="SignalP"/>
    </source>
</evidence>
<evidence type="ECO:0000313" key="4">
    <source>
        <dbReference type="Proteomes" id="UP001237780"/>
    </source>
</evidence>
<keyword evidence="4" id="KW-1185">Reference proteome</keyword>
<feature type="compositionally biased region" description="Basic and acidic residues" evidence="1">
    <location>
        <begin position="44"/>
        <end position="70"/>
    </location>
</feature>
<keyword evidence="2" id="KW-0732">Signal</keyword>
<dbReference type="RefSeq" id="WP_307282808.1">
    <property type="nucleotide sequence ID" value="NZ_JAUSZT010000003.1"/>
</dbReference>
<accession>A0ABU0SBP4</accession>
<name>A0ABU0SBP4_9HYPH</name>
<gene>
    <name evidence="3" type="ORF">QFZ34_003360</name>
</gene>
<protein>
    <submittedName>
        <fullName evidence="3">Uncharacterized protein</fullName>
    </submittedName>
</protein>
<evidence type="ECO:0000313" key="3">
    <source>
        <dbReference type="EMBL" id="MDQ0998178.1"/>
    </source>
</evidence>
<comment type="caution">
    <text evidence="3">The sequence shown here is derived from an EMBL/GenBank/DDBJ whole genome shotgun (WGS) entry which is preliminary data.</text>
</comment>
<dbReference type="EMBL" id="JAUSZT010000003">
    <property type="protein sequence ID" value="MDQ0998178.1"/>
    <property type="molecule type" value="Genomic_DNA"/>
</dbReference>
<proteinExistence type="predicted"/>
<feature type="signal peptide" evidence="2">
    <location>
        <begin position="1"/>
        <end position="16"/>
    </location>
</feature>
<feature type="region of interest" description="Disordered" evidence="1">
    <location>
        <begin position="22"/>
        <end position="70"/>
    </location>
</feature>
<feature type="chain" id="PRO_5045606401" evidence="2">
    <location>
        <begin position="17"/>
        <end position="70"/>
    </location>
</feature>